<evidence type="ECO:0000313" key="1">
    <source>
        <dbReference type="EMBL" id="MBU2950121.1"/>
    </source>
</evidence>
<reference evidence="1" key="1">
    <citation type="submission" date="2021-05" db="EMBL/GenBank/DDBJ databases">
        <title>Draft genomes of bacteria isolated from model marine particles.</title>
        <authorList>
            <person name="Datta M.S."/>
            <person name="Schwartzman J.A."/>
            <person name="Enke T.N."/>
            <person name="Saavedra J."/>
            <person name="Cermak N."/>
            <person name="Cordero O.X."/>
        </authorList>
    </citation>
    <scope>NUCLEOTIDE SEQUENCE</scope>
    <source>
        <strain evidence="1">I2M19</strain>
    </source>
</reference>
<dbReference type="Proteomes" id="UP001647509">
    <property type="component" value="Unassembled WGS sequence"/>
</dbReference>
<dbReference type="EMBL" id="JAHKPD010000011">
    <property type="protein sequence ID" value="MBU2950121.1"/>
    <property type="molecule type" value="Genomic_DNA"/>
</dbReference>
<gene>
    <name evidence="1" type="ORF">KO493_05355</name>
</gene>
<keyword evidence="2" id="KW-1185">Reference proteome</keyword>
<comment type="caution">
    <text evidence="1">The sequence shown here is derived from an EMBL/GenBank/DDBJ whole genome shotgun (WGS) entry which is preliminary data.</text>
</comment>
<proteinExistence type="predicted"/>
<evidence type="ECO:0000313" key="2">
    <source>
        <dbReference type="Proteomes" id="UP001647509"/>
    </source>
</evidence>
<name>A0ACC5U724_9FLAO</name>
<protein>
    <submittedName>
        <fullName evidence="1">SMP-30/gluconolactonase/LRE family protein</fullName>
    </submittedName>
</protein>
<organism evidence="1 2">
    <name type="scientific">Pseudotamlana agarivorans</name>
    <dbReference type="NCBI Taxonomy" id="481183"/>
    <lineage>
        <taxon>Bacteria</taxon>
        <taxon>Pseudomonadati</taxon>
        <taxon>Bacteroidota</taxon>
        <taxon>Flavobacteriia</taxon>
        <taxon>Flavobacteriales</taxon>
        <taxon>Flavobacteriaceae</taxon>
        <taxon>Pseudotamlana</taxon>
    </lineage>
</organism>
<accession>A0ACC5U724</accession>
<sequence>MKTTLLLFASFLLINLTAVAQTPVKLSSGQFGFNEGPVWDQNDKIIFSDVGTRKVEVYTLSTNSFSTAFASSVRTNGLMLDENSNLIICEFQGGKVSQRTISGTVLNTYASGLTNPNDLCLDKNDGMYVTDPNDDAIYYISPGPTRTTTLVNSTIDFPNGVLISNDGKKLLVSDSDNYEIYQFDINPANGTLSNKSVFSTLEDTDNTEPRSLADGMALDSNGNLYVAAKKSIQIFDDSGTHTKTIAFTENVTNCTFGGTNLNTLFVTAPNDLYKIDFPGVTGFQHPFDLPKNNLSTQNTSNKHSFNLFPNPTSNHKITIQVGKVKIKEIALYNNIGQKINGVKVQQINNELLVNLNQNLKSDIYILSLETTNGEIINNKIIIK</sequence>